<dbReference type="OrthoDB" id="515066at2759"/>
<keyword evidence="3" id="KW-0812">Transmembrane</keyword>
<dbReference type="AlphaFoldDB" id="A0A8J2WTD0"/>
<evidence type="ECO:0000256" key="1">
    <source>
        <dbReference type="ARBA" id="ARBA00004606"/>
    </source>
</evidence>
<evidence type="ECO:0000256" key="5">
    <source>
        <dbReference type="ARBA" id="ARBA00022989"/>
    </source>
</evidence>
<gene>
    <name evidence="7" type="ORF">PECAL_1P10340</name>
</gene>
<dbReference type="PANTHER" id="PTHR23033:SF50">
    <property type="entry name" value="HEXOSYLTRANSFERASE"/>
    <property type="match status" value="1"/>
</dbReference>
<comment type="caution">
    <text evidence="7">The sequence shown here is derived from an EMBL/GenBank/DDBJ whole genome shotgun (WGS) entry which is preliminary data.</text>
</comment>
<evidence type="ECO:0000256" key="4">
    <source>
        <dbReference type="ARBA" id="ARBA00022968"/>
    </source>
</evidence>
<protein>
    <submittedName>
        <fullName evidence="7">Uncharacterized protein</fullName>
    </submittedName>
</protein>
<comment type="similarity">
    <text evidence="2">Belongs to the glycosyltransferase 31 family. Beta3-Gal-T subfamily.</text>
</comment>
<dbReference type="EMBL" id="CAKKNE010000001">
    <property type="protein sequence ID" value="CAH0364660.1"/>
    <property type="molecule type" value="Genomic_DNA"/>
</dbReference>
<dbReference type="InterPro" id="IPR026050">
    <property type="entry name" value="C1GALT1/C1GALT1_chp1"/>
</dbReference>
<dbReference type="PANTHER" id="PTHR23033">
    <property type="entry name" value="BETA1,3-GALACTOSYLTRANSFERASE"/>
    <property type="match status" value="1"/>
</dbReference>
<name>A0A8J2WTD0_9STRA</name>
<keyword evidence="5" id="KW-1133">Transmembrane helix</keyword>
<evidence type="ECO:0000256" key="2">
    <source>
        <dbReference type="ARBA" id="ARBA00006462"/>
    </source>
</evidence>
<evidence type="ECO:0000256" key="6">
    <source>
        <dbReference type="ARBA" id="ARBA00023136"/>
    </source>
</evidence>
<evidence type="ECO:0000256" key="3">
    <source>
        <dbReference type="ARBA" id="ARBA00022692"/>
    </source>
</evidence>
<accession>A0A8J2WTD0</accession>
<keyword evidence="8" id="KW-1185">Reference proteome</keyword>
<sequence>MRCLLVLLLHGCVADPQEVRAWLRGRANASATEECTLEEACTLTAKLRRLHGPRVVLPPDLEKAWPALFGEEFKDRQNHVPIIVLLHCFSSERREQQLQKYLTPHYLGKHRHVFASDRTDVSRGILGFPDDPGRGGVDFKTNGAKYISASRRVEAPSRHRRDSCPSHNEVGGLFFDSEAIRTASRDRDAPRRYLGAHRPLIAMLFANDTWGSKFDWLLQGDDDTTFSLGQVSERLSNPHLPLLVGQRGPRRGAAMPGCYPSEERSSPKIDCCSTLDTACPVELGRPLHYEARSGKLVQDGVCAGGHLHHECCAIRPSPTRLRVDAGYPYTLDPTGNATTSVARSWVYGGAGYAVSRGLMNSVQRPKWKRCVDQAICGNADQRVTRCVLNLGWAFTDPSRDTEPPWKGGLGHHLGMSNNRNRGSRLLRRWRRSRRRLARYWWS</sequence>
<dbReference type="GO" id="GO:0016020">
    <property type="term" value="C:membrane"/>
    <property type="evidence" value="ECO:0007669"/>
    <property type="project" value="UniProtKB-SubCell"/>
</dbReference>
<evidence type="ECO:0000313" key="8">
    <source>
        <dbReference type="Proteomes" id="UP000789595"/>
    </source>
</evidence>
<dbReference type="Gene3D" id="3.90.550.50">
    <property type="match status" value="1"/>
</dbReference>
<reference evidence="7" key="1">
    <citation type="submission" date="2021-11" db="EMBL/GenBank/DDBJ databases">
        <authorList>
            <consortium name="Genoscope - CEA"/>
            <person name="William W."/>
        </authorList>
    </citation>
    <scope>NUCLEOTIDE SEQUENCE</scope>
</reference>
<keyword evidence="4" id="KW-0735">Signal-anchor</keyword>
<evidence type="ECO:0000313" key="7">
    <source>
        <dbReference type="EMBL" id="CAH0364660.1"/>
    </source>
</evidence>
<organism evidence="7 8">
    <name type="scientific">Pelagomonas calceolata</name>
    <dbReference type="NCBI Taxonomy" id="35677"/>
    <lineage>
        <taxon>Eukaryota</taxon>
        <taxon>Sar</taxon>
        <taxon>Stramenopiles</taxon>
        <taxon>Ochrophyta</taxon>
        <taxon>Pelagophyceae</taxon>
        <taxon>Pelagomonadales</taxon>
        <taxon>Pelagomonadaceae</taxon>
        <taxon>Pelagomonas</taxon>
    </lineage>
</organism>
<keyword evidence="6" id="KW-0472">Membrane</keyword>
<comment type="subcellular location">
    <subcellularLocation>
        <location evidence="1">Membrane</location>
        <topology evidence="1">Single-pass type II membrane protein</topology>
    </subcellularLocation>
</comment>
<proteinExistence type="inferred from homology"/>
<dbReference type="Proteomes" id="UP000789595">
    <property type="component" value="Unassembled WGS sequence"/>
</dbReference>